<reference evidence="29" key="9">
    <citation type="submission" date="2018-03" db="EMBL/GenBank/DDBJ databases">
        <authorList>
            <person name="Cornish J.P."/>
            <person name="Jahrling P.B."/>
            <person name="Johnson R.F."/>
        </authorList>
    </citation>
    <scope>NUCLEOTIDE SEQUENCE</scope>
    <source>
        <strain evidence="29">LVR</strain>
    </source>
</reference>
<feature type="transmembrane region" description="Helical" evidence="1">
    <location>
        <begin position="20"/>
        <end position="39"/>
    </location>
</feature>
<evidence type="ECO:0000313" key="17">
    <source>
        <dbReference type="EMBL" id="APP93782.1"/>
    </source>
</evidence>
<accession>A0A1L5YPY3</accession>
<proteinExistence type="predicted"/>
<evidence type="ECO:0000313" key="6">
    <source>
        <dbReference type="EMBL" id="APP93626.1"/>
    </source>
</evidence>
<evidence type="ECO:0000313" key="11">
    <source>
        <dbReference type="EMBL" id="APP93704.1"/>
    </source>
</evidence>
<dbReference type="EMBL" id="KX656739">
    <property type="protein sequence ID" value="APP93808.1"/>
    <property type="molecule type" value="Genomic_RNA"/>
</dbReference>
<evidence type="ECO:0000313" key="21">
    <source>
        <dbReference type="EMBL" id="APP93834.1"/>
    </source>
</evidence>
<dbReference type="EMBL" id="KX656748">
    <property type="protein sequence ID" value="APP93925.1"/>
    <property type="molecule type" value="Genomic_RNA"/>
</dbReference>
<keyword evidence="1" id="KW-0812">Transmembrane</keyword>
<organism evidence="2 30">
    <name type="scientific">Simian hemorrhagic fever virus</name>
    <name type="common">SHFV</name>
    <dbReference type="NCBI Taxonomy" id="38143"/>
    <lineage>
        <taxon>Viruses</taxon>
        <taxon>Riboviria</taxon>
        <taxon>Orthornavirae</taxon>
        <taxon>Pisuviricota</taxon>
        <taxon>Pisoniviricetes</taxon>
        <taxon>Nidovirales</taxon>
        <taxon>Arnidovirineae</taxon>
        <taxon>Arteriviridae</taxon>
        <taxon>Simarterivirinae</taxon>
        <taxon>Deltaarterivirus</taxon>
        <taxon>Hedartevirus</taxon>
        <taxon>Deltaarterivirus hemfev</taxon>
    </lineage>
</organism>
<sequence length="80" mass="8747">MGSILTHITTAFHHAVHELLVSFFDLLIYMAVIILALLVGKMLSLTIKSIFRCASTVAPTSRGAYKNAFAPVSSKYHTLP</sequence>
<dbReference type="EMBL" id="AF180391">
    <property type="protein sequence ID" value="AIA96357.1"/>
    <property type="molecule type" value="Genomic_RNA"/>
</dbReference>
<dbReference type="EMBL" id="KX656725">
    <property type="protein sequence ID" value="APP93626.1"/>
    <property type="molecule type" value="Genomic_RNA"/>
</dbReference>
<dbReference type="EMBL" id="KM655766">
    <property type="protein sequence ID" value="AIY55139.1"/>
    <property type="molecule type" value="Genomic_RNA"/>
</dbReference>
<evidence type="ECO:0000313" key="22">
    <source>
        <dbReference type="EMBL" id="APP93847.1"/>
    </source>
</evidence>
<dbReference type="RefSeq" id="YP_009037600.1">
    <property type="nucleotide sequence ID" value="NC_003092.2"/>
</dbReference>
<evidence type="ECO:0000313" key="24">
    <source>
        <dbReference type="EMBL" id="APP93873.1"/>
    </source>
</evidence>
<dbReference type="EMBL" id="KX656735">
    <property type="protein sequence ID" value="APP93756.1"/>
    <property type="molecule type" value="Genomic_RNA"/>
</dbReference>
<dbReference type="EMBL" id="KX656746">
    <property type="protein sequence ID" value="APP93899.1"/>
    <property type="molecule type" value="Genomic_RNA"/>
</dbReference>
<reference evidence="2 30" key="4">
    <citation type="journal article" date="2014" name="J. Virol.">
        <title>Functional analyses of the three simian hemorrhagic fever virus nonstructural protein 1 papain-like proteases.</title>
        <authorList>
            <person name="Vatter H.A."/>
            <person name="Di H."/>
            <person name="Donaldson E.F."/>
            <person name="Radu G.U."/>
            <person name="Maines T.R."/>
            <person name="Brinton M.A."/>
        </authorList>
    </citation>
    <scope>NUCLEOTIDE SEQUENCE [LARGE SCALE GENOMIC DNA]</scope>
    <source>
        <strain evidence="2">LVR 42-0/M6941</strain>
    </source>
</reference>
<dbReference type="SMR" id="A0A060CM97"/>
<dbReference type="EMBL" id="KX656740">
    <property type="protein sequence ID" value="APP93821.1"/>
    <property type="molecule type" value="Genomic_RNA"/>
</dbReference>
<dbReference type="EMBL" id="KX656741">
    <property type="protein sequence ID" value="APP93834.1"/>
    <property type="molecule type" value="Genomic_RNA"/>
</dbReference>
<reference evidence="2 30" key="5">
    <citation type="journal article" date="2014" name="Virology">
        <title>Each of the eight simian hemorrhagic fever virus minor structural proteins is functionally important.</title>
        <authorList>
            <person name="Vatter H.A."/>
            <person name="Di H."/>
            <person name="Donaldson E.F."/>
            <person name="Baric R.S."/>
            <person name="Brinton M.A."/>
        </authorList>
    </citation>
    <scope>NUCLEOTIDE SEQUENCE [LARGE SCALE GENOMIC DNA]</scope>
    <source>
        <strain evidence="2">LVR 42-0/M6941</strain>
    </source>
</reference>
<reference evidence="3" key="6">
    <citation type="journal article" date="2014" name="Virology">
        <title>A simian hemorrhagic fever virus isolate from persistently infected baboons efficiently induces hemorrhagic fever disease in Japanese macaques.</title>
        <authorList>
            <person name="Vatter H.A."/>
            <person name="Donaldson E.F."/>
            <person name="Huynh J."/>
            <person name="Rawlings S."/>
            <person name="Manoharan M."/>
            <person name="Legasse A."/>
            <person name="Planer S."/>
            <person name="Dickerson M.F."/>
            <person name="Lewis A.D."/>
            <person name="Colgin L.M."/>
            <person name="Axthelm M.K."/>
            <person name="Pecotte J.K."/>
            <person name="Baric R.S."/>
            <person name="Wong S.W."/>
            <person name="Brinton M.A."/>
        </authorList>
    </citation>
    <scope>NUCLEOTIDE SEQUENCE</scope>
    <source>
        <strain evidence="3">B11661</strain>
        <strain evidence="4">B11662</strain>
    </source>
</reference>
<accession>A0A060CM97</accession>
<evidence type="ECO:0000313" key="23">
    <source>
        <dbReference type="EMBL" id="APP93860.1"/>
    </source>
</evidence>
<evidence type="ECO:0000313" key="26">
    <source>
        <dbReference type="EMBL" id="APP93899.1"/>
    </source>
</evidence>
<reference evidence="5" key="8">
    <citation type="submission" date="2016-07" db="EMBL/GenBank/DDBJ databases">
        <title>Within-host evolution and adaptation of simian arteriviruses in cynomolgus (crab-eating) macaques.</title>
        <authorList>
            <person name="Moncla L.H."/>
            <person name="Weiler A.M."/>
            <person name="Barry G."/>
            <person name="Weinfurter J.T."/>
            <person name="Dinis J.M."/>
            <person name="Charlier O."/>
            <person name="Lauck M."/>
            <person name="Bailey A.L."/>
            <person name="Wahl-Jensen V."/>
            <person name="Nelson C.W."/>
            <person name="Johnson J.C."/>
            <person name="Cai Y."/>
            <person name="Goldberg T.L."/>
            <person name="O'Connor D.H."/>
            <person name="Jahrling P.B."/>
            <person name="Kuhn J.H."/>
            <person name="Friedrich T.C."/>
        </authorList>
    </citation>
    <scope>NUCLEOTIDE SEQUENCE</scope>
    <source>
        <strain evidence="20">Crab_eating_macaque_1_SHFV_d3</strain>
        <strain evidence="21">Crab_eating_macaque_1_SHFV_d5</strain>
        <strain evidence="22">Crab_eating_macaque_1_SHFV_d8</strain>
        <strain evidence="23">Crab_eating_macaque_2_SHFV_d3</strain>
        <strain evidence="24">Crab_eating_macaque_2_SHFV_d5</strain>
        <strain evidence="25">Crab_eating_macaque_2_SHFV_d6</strain>
        <strain evidence="26">Crab_eating_macaque_3_SHFV_d3</strain>
        <strain evidence="27">Crab_eating_macaque_3_SHFV_d5</strain>
        <strain evidence="28">Crab_eating_macaque_3_SHFV_d7</strain>
        <strain evidence="5">Crab_eating_macaque_4_SHFV_d3</strain>
        <strain evidence="6">Crab_eating_macaque_4_SHFV_d5</strain>
        <strain evidence="7">Crab_eating_macaque_4_SHFV_d6</strain>
        <strain evidence="8">Crab_eating_macaque_5_SHFV_d3</strain>
        <strain evidence="9">Crab_eating_macaque_5_SHFV_d4</strain>
        <strain evidence="10">Crab_eating_macaque_6_SHFV_d3</strain>
        <strain evidence="11">Crab_eating_macaque_6_SHFV_d8</strain>
        <strain evidence="12">Crab_eating_macaque_7_SHFV_d3</strain>
        <strain evidence="13">Crab_eating_macaque_7_SHFV_d5</strain>
        <strain evidence="14">Crab_eating_macaque_8_SHFV_d3</strain>
        <strain evidence="15">Crab_eating_macaque_8_SHFV_d5</strain>
        <strain evidence="16">Crab_eating_macaque_8_SHFV_d8</strain>
        <strain evidence="17">SHFV_P1</strain>
        <strain evidence="18">SHFV_P2</strain>
        <strain evidence="19">SHFV_reference</strain>
    </source>
</reference>
<evidence type="ECO:0000313" key="8">
    <source>
        <dbReference type="EMBL" id="APP93652.1"/>
    </source>
</evidence>
<dbReference type="OrthoDB" id="27414at10239"/>
<keyword evidence="1" id="KW-1133">Transmembrane helix</keyword>
<dbReference type="Proteomes" id="UP000106311">
    <property type="component" value="Segment"/>
</dbReference>
<organismHost>
    <name type="scientific">Erythrocebus patas</name>
    <name type="common">Red guenon</name>
    <name type="synonym">Cercopithecus patas</name>
    <dbReference type="NCBI Taxonomy" id="9538"/>
</organismHost>
<dbReference type="EMBL" id="KX656727">
    <property type="protein sequence ID" value="APP93652.1"/>
    <property type="molecule type" value="Genomic_RNA"/>
</dbReference>
<dbReference type="EMBL" id="KX656738">
    <property type="protein sequence ID" value="APP93795.1"/>
    <property type="molecule type" value="Genomic_RNA"/>
</dbReference>
<dbReference type="EMBL" id="KX656734">
    <property type="protein sequence ID" value="APP93743.1"/>
    <property type="molecule type" value="Genomic_RNA"/>
</dbReference>
<evidence type="ECO:0000313" key="27">
    <source>
        <dbReference type="EMBL" id="APP93912.1"/>
    </source>
</evidence>
<dbReference type="EMBL" id="KX656731">
    <property type="protein sequence ID" value="APP93704.1"/>
    <property type="molecule type" value="Genomic_RNA"/>
</dbReference>
<dbReference type="EMBL" id="KX656747">
    <property type="protein sequence ID" value="APP93912.1"/>
    <property type="molecule type" value="Genomic_RNA"/>
</dbReference>
<evidence type="ECO:0000313" key="19">
    <source>
        <dbReference type="EMBL" id="APP93808.1"/>
    </source>
</evidence>
<dbReference type="GeneID" id="22220027"/>
<evidence type="ECO:0000313" key="28">
    <source>
        <dbReference type="EMBL" id="APP93925.1"/>
    </source>
</evidence>
<evidence type="ECO:0000313" key="15">
    <source>
        <dbReference type="EMBL" id="APP93756.1"/>
    </source>
</evidence>
<dbReference type="EMBL" id="KX656737">
    <property type="protein sequence ID" value="APP93782.1"/>
    <property type="molecule type" value="Genomic_RNA"/>
</dbReference>
<protein>
    <submittedName>
        <fullName evidence="5">GP2</fullName>
    </submittedName>
    <submittedName>
        <fullName evidence="3">Non-glycosylated minor structural protein E</fullName>
    </submittedName>
    <submittedName>
        <fullName evidence="2">Nonglycosylated minor structural protein</fullName>
    </submittedName>
</protein>
<dbReference type="EMBL" id="MH155201">
    <property type="protein sequence ID" value="AZT89161.1"/>
    <property type="molecule type" value="Genomic_RNA"/>
</dbReference>
<dbReference type="EMBL" id="KX656728">
    <property type="protein sequence ID" value="APP93665.1"/>
    <property type="molecule type" value="Genomic_RNA"/>
</dbReference>
<dbReference type="EMBL" id="KX656724">
    <property type="protein sequence ID" value="APP93613.1"/>
    <property type="molecule type" value="Genomic_RNA"/>
</dbReference>
<evidence type="ECO:0000313" key="2">
    <source>
        <dbReference type="EMBL" id="AIA96357.1"/>
    </source>
</evidence>
<evidence type="ECO:0000313" key="3">
    <source>
        <dbReference type="EMBL" id="AIY55124.1"/>
    </source>
</evidence>
<evidence type="ECO:0000313" key="12">
    <source>
        <dbReference type="EMBL" id="APP93717.1"/>
    </source>
</evidence>
<reference evidence="2 30" key="3">
    <citation type="journal article" date="1997" name="Gene">
        <title>Sequence of the 3' end of the simian hemorrhagic fever virus genome.</title>
        <authorList>
            <person name="Smith S.L."/>
            <person name="Wang X."/>
            <person name="Godeny E.K."/>
        </authorList>
    </citation>
    <scope>NUCLEOTIDE SEQUENCE [LARGE SCALE GENOMIC DNA]</scope>
    <source>
        <strain evidence="2">LVR 42-0/M6941</strain>
    </source>
</reference>
<organismHost>
    <name type="scientific">Macaca</name>
    <name type="common">macaques</name>
    <dbReference type="NCBI Taxonomy" id="9539"/>
</organismHost>
<dbReference type="EMBL" id="KX656733">
    <property type="protein sequence ID" value="APP93730.1"/>
    <property type="molecule type" value="Genomic_RNA"/>
</dbReference>
<evidence type="ECO:0000313" key="7">
    <source>
        <dbReference type="EMBL" id="APP93639.1"/>
    </source>
</evidence>
<reference evidence="2 30" key="2">
    <citation type="journal article" date="1995" name="Virology">
        <title>Analysis of simian hemorrhagic fever virus (SHFV) subgenomic RNAs, junction sequences, and 5' leader.</title>
        <authorList>
            <person name="Zeng L."/>
            <person name="Godeny E.K."/>
            <person name="Methven S.L."/>
            <person name="Brinton M.A."/>
        </authorList>
    </citation>
    <scope>NUCLEOTIDE SEQUENCE [LARGE SCALE GENOMIC DNA]</scope>
    <source>
        <strain evidence="2">LVR 42-0/M6941</strain>
    </source>
</reference>
<evidence type="ECO:0000313" key="16">
    <source>
        <dbReference type="EMBL" id="APP93769.1"/>
    </source>
</evidence>
<evidence type="ECO:0000313" key="9">
    <source>
        <dbReference type="EMBL" id="APP93665.1"/>
    </source>
</evidence>
<evidence type="ECO:0000256" key="1">
    <source>
        <dbReference type="SAM" id="Phobius"/>
    </source>
</evidence>
<evidence type="ECO:0000313" key="13">
    <source>
        <dbReference type="EMBL" id="APP93730.1"/>
    </source>
</evidence>
<keyword evidence="30" id="KW-1185">Reference proteome</keyword>
<dbReference type="EMBL" id="KX656744">
    <property type="protein sequence ID" value="APP93873.1"/>
    <property type="molecule type" value="Genomic_RNA"/>
</dbReference>
<evidence type="ECO:0000313" key="25">
    <source>
        <dbReference type="EMBL" id="APP93886.1"/>
    </source>
</evidence>
<dbReference type="EMBL" id="KX656742">
    <property type="protein sequence ID" value="APP93847.1"/>
    <property type="molecule type" value="Genomic_RNA"/>
</dbReference>
<gene>
    <name evidence="2" type="primary">ORF2b</name>
</gene>
<evidence type="ECO:0000313" key="10">
    <source>
        <dbReference type="EMBL" id="APP93678.1"/>
    </source>
</evidence>
<dbReference type="EMBL" id="KX656729">
    <property type="protein sequence ID" value="APP93678.1"/>
    <property type="molecule type" value="Genomic_RNA"/>
</dbReference>
<evidence type="ECO:0000313" key="29">
    <source>
        <dbReference type="EMBL" id="AZT89161.1"/>
    </source>
</evidence>
<dbReference type="EMBL" id="KM655765">
    <property type="protein sequence ID" value="AIY55124.1"/>
    <property type="molecule type" value="Genomic_RNA"/>
</dbReference>
<evidence type="ECO:0000313" key="18">
    <source>
        <dbReference type="EMBL" id="APP93795.1"/>
    </source>
</evidence>
<dbReference type="EMBL" id="KX656732">
    <property type="protein sequence ID" value="APP93717.1"/>
    <property type="molecule type" value="Genomic_RNA"/>
</dbReference>
<dbReference type="EMBL" id="KX656743">
    <property type="protein sequence ID" value="APP93860.1"/>
    <property type="molecule type" value="Genomic_RNA"/>
</dbReference>
<reference evidence="2" key="7">
    <citation type="submission" date="2014-12" db="EMBL/GenBank/DDBJ databases">
        <authorList>
            <person name="Vatter H."/>
            <person name="Di H."/>
            <person name="Donaldson E.F."/>
            <person name="Brinton M.A."/>
        </authorList>
    </citation>
    <scope>NUCLEOTIDE SEQUENCE</scope>
    <source>
        <strain evidence="2">LVR 42-0/M6941</strain>
    </source>
</reference>
<evidence type="ECO:0000313" key="4">
    <source>
        <dbReference type="EMBL" id="AIY55139.1"/>
    </source>
</evidence>
<evidence type="ECO:0000313" key="5">
    <source>
        <dbReference type="EMBL" id="APP93613.1"/>
    </source>
</evidence>
<reference evidence="2 30" key="1">
    <citation type="journal article" date="1995" name="J. Virol.">
        <title>Molecular characterization of the 3' terminus of the simian hemorrhagic fever virus genome.</title>
        <authorList>
            <person name="Godeny E.K."/>
            <person name="Zeng L."/>
            <person name="Smith S.L."/>
            <person name="Brinton M.A."/>
        </authorList>
    </citation>
    <scope>NUCLEOTIDE SEQUENCE [LARGE SCALE GENOMIC DNA]</scope>
    <source>
        <strain evidence="2">LVR 42-0/M6941</strain>
    </source>
</reference>
<name>A0A060CM97_SHFV</name>
<dbReference type="EMBL" id="KX656726">
    <property type="protein sequence ID" value="APP93639.1"/>
    <property type="molecule type" value="Genomic_RNA"/>
</dbReference>
<evidence type="ECO:0000313" key="14">
    <source>
        <dbReference type="EMBL" id="APP93743.1"/>
    </source>
</evidence>
<keyword evidence="1" id="KW-0472">Membrane</keyword>
<evidence type="ECO:0000313" key="30">
    <source>
        <dbReference type="Proteomes" id="UP000106311"/>
    </source>
</evidence>
<dbReference type="KEGG" id="vg:22220027"/>
<evidence type="ECO:0000313" key="20">
    <source>
        <dbReference type="EMBL" id="APP93821.1"/>
    </source>
</evidence>
<dbReference type="EMBL" id="KX656745">
    <property type="protein sequence ID" value="APP93886.1"/>
    <property type="molecule type" value="Genomic_RNA"/>
</dbReference>
<dbReference type="EMBL" id="KX656736">
    <property type="protein sequence ID" value="APP93769.1"/>
    <property type="molecule type" value="Genomic_RNA"/>
</dbReference>